<comment type="caution">
    <text evidence="1">The sequence shown here is derived from an EMBL/GenBank/DDBJ whole genome shotgun (WGS) entry which is preliminary data.</text>
</comment>
<dbReference type="Proteomes" id="UP000824074">
    <property type="component" value="Unassembled WGS sequence"/>
</dbReference>
<organism evidence="1 2">
    <name type="scientific">Candidatus Aphodocola excrementigallinarum</name>
    <dbReference type="NCBI Taxonomy" id="2840670"/>
    <lineage>
        <taxon>Bacteria</taxon>
        <taxon>Bacillati</taxon>
        <taxon>Bacillota</taxon>
        <taxon>Bacilli</taxon>
        <taxon>Candidatus Aphodocola</taxon>
    </lineage>
</organism>
<evidence type="ECO:0000313" key="1">
    <source>
        <dbReference type="EMBL" id="HIU40703.1"/>
    </source>
</evidence>
<evidence type="ECO:0000313" key="2">
    <source>
        <dbReference type="Proteomes" id="UP000824074"/>
    </source>
</evidence>
<dbReference type="AlphaFoldDB" id="A0A9D1INP6"/>
<reference evidence="1" key="1">
    <citation type="submission" date="2020-10" db="EMBL/GenBank/DDBJ databases">
        <authorList>
            <person name="Gilroy R."/>
        </authorList>
    </citation>
    <scope>NUCLEOTIDE SEQUENCE</scope>
    <source>
        <strain evidence="1">CHK193-30670</strain>
    </source>
</reference>
<sequence>MNIHGKKYLDANLYDEILVLNNKVNVTGNIKFTLKKGSESFSDDLEKMDDLDATEELIDYFLRNNNIDFVDIYYNGYSSAESASVKSKNKEIYLLNYVDKKQKNRILSKYMYDRAKKLFNNNFDEYHVTASNDSYYYEKCVNGKKICLINLKLFDNTPEYEEMKFIKELFEDKLSNEKEEAILNGGYVYSEKENKKPSYVYELFCGDIKVLTDNRSVAELLKDIIVNHNLEIKDNNVKQLKLKGF</sequence>
<reference evidence="1" key="2">
    <citation type="journal article" date="2021" name="PeerJ">
        <title>Extensive microbial diversity within the chicken gut microbiome revealed by metagenomics and culture.</title>
        <authorList>
            <person name="Gilroy R."/>
            <person name="Ravi A."/>
            <person name="Getino M."/>
            <person name="Pursley I."/>
            <person name="Horton D.L."/>
            <person name="Alikhan N.F."/>
            <person name="Baker D."/>
            <person name="Gharbi K."/>
            <person name="Hall N."/>
            <person name="Watson M."/>
            <person name="Adriaenssens E.M."/>
            <person name="Foster-Nyarko E."/>
            <person name="Jarju S."/>
            <person name="Secka A."/>
            <person name="Antonio M."/>
            <person name="Oren A."/>
            <person name="Chaudhuri R.R."/>
            <person name="La Ragione R."/>
            <person name="Hildebrand F."/>
            <person name="Pallen M.J."/>
        </authorList>
    </citation>
    <scope>NUCLEOTIDE SEQUENCE</scope>
    <source>
        <strain evidence="1">CHK193-30670</strain>
    </source>
</reference>
<name>A0A9D1INP6_9FIRM</name>
<dbReference type="EMBL" id="DVMT01000053">
    <property type="protein sequence ID" value="HIU40703.1"/>
    <property type="molecule type" value="Genomic_DNA"/>
</dbReference>
<gene>
    <name evidence="1" type="ORF">IAB68_05330</name>
</gene>
<accession>A0A9D1INP6</accession>
<protein>
    <submittedName>
        <fullName evidence="1">Uncharacterized protein</fullName>
    </submittedName>
</protein>
<proteinExistence type="predicted"/>